<feature type="region of interest" description="Disordered" evidence="1">
    <location>
        <begin position="29"/>
        <end position="170"/>
    </location>
</feature>
<reference evidence="2 3" key="1">
    <citation type="submission" date="2024-01" db="EMBL/GenBank/DDBJ databases">
        <title>The genomes of 5 underutilized Papilionoideae crops provide insights into root nodulation and disease resistanc.</title>
        <authorList>
            <person name="Jiang F."/>
        </authorList>
    </citation>
    <scope>NUCLEOTIDE SEQUENCE [LARGE SCALE GENOMIC DNA]</scope>
    <source>
        <strain evidence="2">LVBAO_FW01</strain>
        <tissue evidence="2">Leaves</tissue>
    </source>
</reference>
<dbReference type="PANTHER" id="PTHR34779:SF1">
    <property type="entry name" value="OS09G0542900 PROTEIN"/>
    <property type="match status" value="1"/>
</dbReference>
<accession>A0AAN9KQ60</accession>
<organism evidence="2 3">
    <name type="scientific">Canavalia gladiata</name>
    <name type="common">Sword bean</name>
    <name type="synonym">Dolichos gladiatus</name>
    <dbReference type="NCBI Taxonomy" id="3824"/>
    <lineage>
        <taxon>Eukaryota</taxon>
        <taxon>Viridiplantae</taxon>
        <taxon>Streptophyta</taxon>
        <taxon>Embryophyta</taxon>
        <taxon>Tracheophyta</taxon>
        <taxon>Spermatophyta</taxon>
        <taxon>Magnoliopsida</taxon>
        <taxon>eudicotyledons</taxon>
        <taxon>Gunneridae</taxon>
        <taxon>Pentapetalae</taxon>
        <taxon>rosids</taxon>
        <taxon>fabids</taxon>
        <taxon>Fabales</taxon>
        <taxon>Fabaceae</taxon>
        <taxon>Papilionoideae</taxon>
        <taxon>50 kb inversion clade</taxon>
        <taxon>NPAAA clade</taxon>
        <taxon>indigoferoid/millettioid clade</taxon>
        <taxon>Phaseoleae</taxon>
        <taxon>Canavalia</taxon>
    </lineage>
</organism>
<dbReference type="EMBL" id="JAYMYQ010000007">
    <property type="protein sequence ID" value="KAK7321825.1"/>
    <property type="molecule type" value="Genomic_DNA"/>
</dbReference>
<protein>
    <recommendedName>
        <fullName evidence="4">Syringolide-induced protein 14-1-1</fullName>
    </recommendedName>
</protein>
<keyword evidence="3" id="KW-1185">Reference proteome</keyword>
<evidence type="ECO:0000256" key="1">
    <source>
        <dbReference type="SAM" id="MobiDB-lite"/>
    </source>
</evidence>
<sequence>MEKQQSKLGKKILRIIPKAAAAVAVTFQNPPFSPGRDHKLRSSDNTGSRLKAHGVKGFSGPIVSMIPDEARRKPKGGGIETQEPTSPKISCMGQIKHKKKQQIKKEKVKSMSMPTHAKGVSGSASSTPRETEEKKHVSKLQRMFFHTAKPKTAARKSNASASDDAAAPPLGQMRRFASGRETFSNFDWKAQIAPEEIDHRDYSYSDDDRVESDGEDDVIIPFSAPIMLGAGAGAGRASAASPCMSNLKPRKEINLWKRRTMAPPRPLQLNPVLTAK</sequence>
<dbReference type="InterPro" id="IPR038796">
    <property type="entry name" value="At1g76070-like"/>
</dbReference>
<evidence type="ECO:0000313" key="2">
    <source>
        <dbReference type="EMBL" id="KAK7321825.1"/>
    </source>
</evidence>
<gene>
    <name evidence="2" type="ORF">VNO77_32805</name>
</gene>
<comment type="caution">
    <text evidence="2">The sequence shown here is derived from an EMBL/GenBank/DDBJ whole genome shotgun (WGS) entry which is preliminary data.</text>
</comment>
<evidence type="ECO:0000313" key="3">
    <source>
        <dbReference type="Proteomes" id="UP001367508"/>
    </source>
</evidence>
<dbReference type="AlphaFoldDB" id="A0AAN9KQ60"/>
<evidence type="ECO:0008006" key="4">
    <source>
        <dbReference type="Google" id="ProtNLM"/>
    </source>
</evidence>
<dbReference type="Proteomes" id="UP001367508">
    <property type="component" value="Unassembled WGS sequence"/>
</dbReference>
<feature type="compositionally biased region" description="Low complexity" evidence="1">
    <location>
        <begin position="155"/>
        <end position="167"/>
    </location>
</feature>
<name>A0AAN9KQ60_CANGL</name>
<dbReference type="PANTHER" id="PTHR34779">
    <property type="entry name" value="OS09G0542900 PROTEIN"/>
    <property type="match status" value="1"/>
</dbReference>
<proteinExistence type="predicted"/>